<evidence type="ECO:0000313" key="2">
    <source>
        <dbReference type="EMBL" id="KAG5523331.1"/>
    </source>
</evidence>
<dbReference type="Proteomes" id="UP000823749">
    <property type="component" value="Chromosome 12"/>
</dbReference>
<keyword evidence="3" id="KW-1185">Reference proteome</keyword>
<sequence length="109" mass="11708">MGFSLLQGKTDHMTDNKKQVQEAKEKVYETAQAAKDWTTETKDQTAIYFSEKTGATKDKASEVAQSAQAEKDKTAGGLGNTAEQVKSAASGTMEAVKQKLGMGTKDDNN</sequence>
<name>A0AAV6I3R5_9ERIC</name>
<organism evidence="2 3">
    <name type="scientific">Rhododendron griersonianum</name>
    <dbReference type="NCBI Taxonomy" id="479676"/>
    <lineage>
        <taxon>Eukaryota</taxon>
        <taxon>Viridiplantae</taxon>
        <taxon>Streptophyta</taxon>
        <taxon>Embryophyta</taxon>
        <taxon>Tracheophyta</taxon>
        <taxon>Spermatophyta</taxon>
        <taxon>Magnoliopsida</taxon>
        <taxon>eudicotyledons</taxon>
        <taxon>Gunneridae</taxon>
        <taxon>Pentapetalae</taxon>
        <taxon>asterids</taxon>
        <taxon>Ericales</taxon>
        <taxon>Ericaceae</taxon>
        <taxon>Ericoideae</taxon>
        <taxon>Rhodoreae</taxon>
        <taxon>Rhododendron</taxon>
    </lineage>
</organism>
<feature type="compositionally biased region" description="Polar residues" evidence="1">
    <location>
        <begin position="81"/>
        <end position="90"/>
    </location>
</feature>
<protein>
    <submittedName>
        <fullName evidence="2">Uncharacterized protein</fullName>
    </submittedName>
</protein>
<evidence type="ECO:0000313" key="3">
    <source>
        <dbReference type="Proteomes" id="UP000823749"/>
    </source>
</evidence>
<proteinExistence type="predicted"/>
<reference evidence="2" key="1">
    <citation type="submission" date="2020-08" db="EMBL/GenBank/DDBJ databases">
        <title>Plant Genome Project.</title>
        <authorList>
            <person name="Zhang R.-G."/>
        </authorList>
    </citation>
    <scope>NUCLEOTIDE SEQUENCE</scope>
    <source>
        <strain evidence="2">WSP0</strain>
        <tissue evidence="2">Leaf</tissue>
    </source>
</reference>
<comment type="caution">
    <text evidence="2">The sequence shown here is derived from an EMBL/GenBank/DDBJ whole genome shotgun (WGS) entry which is preliminary data.</text>
</comment>
<accession>A0AAV6I3R5</accession>
<gene>
    <name evidence="2" type="ORF">RHGRI_035223</name>
</gene>
<dbReference type="EMBL" id="JACTNZ010000012">
    <property type="protein sequence ID" value="KAG5523331.1"/>
    <property type="molecule type" value="Genomic_DNA"/>
</dbReference>
<evidence type="ECO:0000256" key="1">
    <source>
        <dbReference type="SAM" id="MobiDB-lite"/>
    </source>
</evidence>
<dbReference type="AlphaFoldDB" id="A0AAV6I3R5"/>
<feature type="region of interest" description="Disordered" evidence="1">
    <location>
        <begin position="54"/>
        <end position="109"/>
    </location>
</feature>